<dbReference type="RefSeq" id="WP_141176128.1">
    <property type="nucleotide sequence ID" value="NZ_JBHUFX010000008.1"/>
</dbReference>
<dbReference type="PANTHER" id="PTHR30146">
    <property type="entry name" value="LACI-RELATED TRANSCRIPTIONAL REPRESSOR"/>
    <property type="match status" value="1"/>
</dbReference>
<dbReference type="PANTHER" id="PTHR30146:SF33">
    <property type="entry name" value="TRANSCRIPTIONAL REGULATOR"/>
    <property type="match status" value="1"/>
</dbReference>
<evidence type="ECO:0000256" key="3">
    <source>
        <dbReference type="ARBA" id="ARBA00023163"/>
    </source>
</evidence>
<dbReference type="Pfam" id="PF13377">
    <property type="entry name" value="Peripla_BP_3"/>
    <property type="match status" value="1"/>
</dbReference>
<feature type="domain" description="HTH lacI-type" evidence="4">
    <location>
        <begin position="9"/>
        <end position="63"/>
    </location>
</feature>
<dbReference type="SUPFAM" id="SSF47413">
    <property type="entry name" value="lambda repressor-like DNA-binding domains"/>
    <property type="match status" value="1"/>
</dbReference>
<dbReference type="CDD" id="cd01392">
    <property type="entry name" value="HTH_LacI"/>
    <property type="match status" value="1"/>
</dbReference>
<dbReference type="InterPro" id="IPR010982">
    <property type="entry name" value="Lambda_DNA-bd_dom_sf"/>
</dbReference>
<dbReference type="InterPro" id="IPR000843">
    <property type="entry name" value="HTH_LacI"/>
</dbReference>
<dbReference type="InterPro" id="IPR028082">
    <property type="entry name" value="Peripla_BP_I"/>
</dbReference>
<evidence type="ECO:0000313" key="5">
    <source>
        <dbReference type="EMBL" id="TPW42460.1"/>
    </source>
</evidence>
<dbReference type="EMBL" id="VHQI01000005">
    <property type="protein sequence ID" value="TPW42460.1"/>
    <property type="molecule type" value="Genomic_DNA"/>
</dbReference>
<dbReference type="AlphaFoldDB" id="A0A506VB23"/>
<keyword evidence="1" id="KW-0805">Transcription regulation</keyword>
<dbReference type="SUPFAM" id="SSF53822">
    <property type="entry name" value="Periplasmic binding protein-like I"/>
    <property type="match status" value="1"/>
</dbReference>
<keyword evidence="3" id="KW-0804">Transcription</keyword>
<dbReference type="CDD" id="cd01575">
    <property type="entry name" value="PBP1_GntR"/>
    <property type="match status" value="1"/>
</dbReference>
<dbReference type="PROSITE" id="PS50932">
    <property type="entry name" value="HTH_LACI_2"/>
    <property type="match status" value="1"/>
</dbReference>
<protein>
    <submittedName>
        <fullName evidence="5">LacI family transcriptional regulator</fullName>
    </submittedName>
</protein>
<dbReference type="Pfam" id="PF00356">
    <property type="entry name" value="LacI"/>
    <property type="match status" value="1"/>
</dbReference>
<name>A0A506VB23_9GAMM</name>
<dbReference type="Gene3D" id="1.10.260.40">
    <property type="entry name" value="lambda repressor-like DNA-binding domains"/>
    <property type="match status" value="1"/>
</dbReference>
<dbReference type="OrthoDB" id="5621819at2"/>
<comment type="caution">
    <text evidence="5">The sequence shown here is derived from an EMBL/GenBank/DDBJ whole genome shotgun (WGS) entry which is preliminary data.</text>
</comment>
<dbReference type="GO" id="GO:0000976">
    <property type="term" value="F:transcription cis-regulatory region binding"/>
    <property type="evidence" value="ECO:0007669"/>
    <property type="project" value="TreeGrafter"/>
</dbReference>
<accession>A0A506VB23</accession>
<proteinExistence type="predicted"/>
<dbReference type="SMART" id="SM00354">
    <property type="entry name" value="HTH_LACI"/>
    <property type="match status" value="1"/>
</dbReference>
<evidence type="ECO:0000256" key="2">
    <source>
        <dbReference type="ARBA" id="ARBA00023125"/>
    </source>
</evidence>
<evidence type="ECO:0000256" key="1">
    <source>
        <dbReference type="ARBA" id="ARBA00023015"/>
    </source>
</evidence>
<gene>
    <name evidence="5" type="ORF">FKM52_10565</name>
</gene>
<dbReference type="PROSITE" id="PS00356">
    <property type="entry name" value="HTH_LACI_1"/>
    <property type="match status" value="1"/>
</dbReference>
<evidence type="ECO:0000259" key="4">
    <source>
        <dbReference type="PROSITE" id="PS50932"/>
    </source>
</evidence>
<keyword evidence="6" id="KW-1185">Reference proteome</keyword>
<organism evidence="5 6">
    <name type="scientific">Mixta tenebrionis</name>
    <dbReference type="NCBI Taxonomy" id="2562439"/>
    <lineage>
        <taxon>Bacteria</taxon>
        <taxon>Pseudomonadati</taxon>
        <taxon>Pseudomonadota</taxon>
        <taxon>Gammaproteobacteria</taxon>
        <taxon>Enterobacterales</taxon>
        <taxon>Erwiniaceae</taxon>
        <taxon>Mixta</taxon>
    </lineage>
</organism>
<dbReference type="InterPro" id="IPR046335">
    <property type="entry name" value="LacI/GalR-like_sensor"/>
</dbReference>
<keyword evidence="2" id="KW-0238">DNA-binding</keyword>
<reference evidence="5 6" key="1">
    <citation type="submission" date="2019-06" db="EMBL/GenBank/DDBJ databases">
        <authorList>
            <person name="Yang Y."/>
        </authorList>
    </citation>
    <scope>NUCLEOTIDE SEQUENCE [LARGE SCALE GENOMIC DNA]</scope>
    <source>
        <strain evidence="5 6">BIT-26</strain>
    </source>
</reference>
<dbReference type="Proteomes" id="UP000319523">
    <property type="component" value="Unassembled WGS sequence"/>
</dbReference>
<dbReference type="GO" id="GO:0003700">
    <property type="term" value="F:DNA-binding transcription factor activity"/>
    <property type="evidence" value="ECO:0007669"/>
    <property type="project" value="TreeGrafter"/>
</dbReference>
<dbReference type="Gene3D" id="3.40.50.2300">
    <property type="match status" value="2"/>
</dbReference>
<sequence length="342" mass="37562">MRQRSRQIIKLDDVALQAGVSPSTVSLYIRQPERVSAKTGKKIQTAIDNLGYVHNKIASQFTGGRSSNMAVVLPSLANVIFSYVIQRIESTVSEQGFQLSIASHDHCLNKEEEQIRAILQWTPAVIAIAGADHKSSTLKMLQNSGVPVVQMWQVDGSAITAQVGNNHEQIGYSAARYLLETGCAQLAYFTTRFEDDIRARTRYAGFCRALEEQGKKPLLVDIPRSDNIWQASRETLMKTLVKEKGIDGIFCTSDSIATALLMEAQSRGIKIPDQLSILGFGDFPSSAWLSPVSLSSVSLNADMIATKTAGMMLAMSQDKEYRGEVVNVGFEIIPRGSTRLPF</sequence>
<evidence type="ECO:0000313" key="6">
    <source>
        <dbReference type="Proteomes" id="UP000319523"/>
    </source>
</evidence>